<dbReference type="PANTHER" id="PTHR33544:SF5">
    <property type="entry name" value="DUF4005 DOMAIN-CONTAINING PROTEIN"/>
    <property type="match status" value="1"/>
</dbReference>
<dbReference type="HOGENOM" id="CLU_114319_0_0_1"/>
<reference evidence="1 4" key="1">
    <citation type="journal article" date="2011" name="Nature">
        <title>The Medicago genome provides insight into the evolution of rhizobial symbioses.</title>
        <authorList>
            <person name="Young N.D."/>
            <person name="Debelle F."/>
            <person name="Oldroyd G.E."/>
            <person name="Geurts R."/>
            <person name="Cannon S.B."/>
            <person name="Udvardi M.K."/>
            <person name="Benedito V.A."/>
            <person name="Mayer K.F."/>
            <person name="Gouzy J."/>
            <person name="Schoof H."/>
            <person name="Van de Peer Y."/>
            <person name="Proost S."/>
            <person name="Cook D.R."/>
            <person name="Meyers B.C."/>
            <person name="Spannagl M."/>
            <person name="Cheung F."/>
            <person name="De Mita S."/>
            <person name="Krishnakumar V."/>
            <person name="Gundlach H."/>
            <person name="Zhou S."/>
            <person name="Mudge J."/>
            <person name="Bharti A.K."/>
            <person name="Murray J.D."/>
            <person name="Naoumkina M.A."/>
            <person name="Rosen B."/>
            <person name="Silverstein K.A."/>
            <person name="Tang H."/>
            <person name="Rombauts S."/>
            <person name="Zhao P.X."/>
            <person name="Zhou P."/>
            <person name="Barbe V."/>
            <person name="Bardou P."/>
            <person name="Bechner M."/>
            <person name="Bellec A."/>
            <person name="Berger A."/>
            <person name="Berges H."/>
            <person name="Bidwell S."/>
            <person name="Bisseling T."/>
            <person name="Choisne N."/>
            <person name="Couloux A."/>
            <person name="Denny R."/>
            <person name="Deshpande S."/>
            <person name="Dai X."/>
            <person name="Doyle J.J."/>
            <person name="Dudez A.M."/>
            <person name="Farmer A.D."/>
            <person name="Fouteau S."/>
            <person name="Franken C."/>
            <person name="Gibelin C."/>
            <person name="Gish J."/>
            <person name="Goldstein S."/>
            <person name="Gonzalez A.J."/>
            <person name="Green P.J."/>
            <person name="Hallab A."/>
            <person name="Hartog M."/>
            <person name="Hua A."/>
            <person name="Humphray S.J."/>
            <person name="Jeong D.H."/>
            <person name="Jing Y."/>
            <person name="Jocker A."/>
            <person name="Kenton S.M."/>
            <person name="Kim D.J."/>
            <person name="Klee K."/>
            <person name="Lai H."/>
            <person name="Lang C."/>
            <person name="Lin S."/>
            <person name="Macmil S.L."/>
            <person name="Magdelenat G."/>
            <person name="Matthews L."/>
            <person name="McCorrison J."/>
            <person name="Monaghan E.L."/>
            <person name="Mun J.H."/>
            <person name="Najar F.Z."/>
            <person name="Nicholson C."/>
            <person name="Noirot C."/>
            <person name="O'Bleness M."/>
            <person name="Paule C.R."/>
            <person name="Poulain J."/>
            <person name="Prion F."/>
            <person name="Qin B."/>
            <person name="Qu C."/>
            <person name="Retzel E.F."/>
            <person name="Riddle C."/>
            <person name="Sallet E."/>
            <person name="Samain S."/>
            <person name="Samson N."/>
            <person name="Sanders I."/>
            <person name="Saurat O."/>
            <person name="Scarpelli C."/>
            <person name="Schiex T."/>
            <person name="Segurens B."/>
            <person name="Severin A.J."/>
            <person name="Sherrier D.J."/>
            <person name="Shi R."/>
            <person name="Sims S."/>
            <person name="Singer S.R."/>
            <person name="Sinharoy S."/>
            <person name="Sterck L."/>
            <person name="Viollet A."/>
            <person name="Wang B.B."/>
            <person name="Wang K."/>
            <person name="Wang M."/>
            <person name="Wang X."/>
            <person name="Warfsmann J."/>
            <person name="Weissenbach J."/>
            <person name="White D.D."/>
            <person name="White J.D."/>
            <person name="Wiley G.B."/>
            <person name="Wincker P."/>
            <person name="Xing Y."/>
            <person name="Yang L."/>
            <person name="Yao Z."/>
            <person name="Ying F."/>
            <person name="Zhai J."/>
            <person name="Zhou L."/>
            <person name="Zuber A."/>
            <person name="Denarie J."/>
            <person name="Dixon R.A."/>
            <person name="May G.D."/>
            <person name="Schwartz D.C."/>
            <person name="Rogers J."/>
            <person name="Quetier F."/>
            <person name="Town C.D."/>
            <person name="Roe B.A."/>
        </authorList>
    </citation>
    <scope>NUCLEOTIDE SEQUENCE [LARGE SCALE GENOMIC DNA]</scope>
    <source>
        <strain evidence="1">A17</strain>
        <strain evidence="3 4">cv. Jemalong A17</strain>
    </source>
</reference>
<dbReference type="OrthoDB" id="1924128at2759"/>
<proteinExistence type="predicted"/>
<reference evidence="5" key="4">
    <citation type="journal article" date="2018" name="Nat. Plants">
        <title>Whole-genome landscape of Medicago truncatula symbiotic genes.</title>
        <authorList>
            <person name="Pecrix Y."/>
            <person name="Staton S.E."/>
            <person name="Sallet E."/>
            <person name="Lelandais-Briere C."/>
            <person name="Moreau S."/>
            <person name="Carrere S."/>
            <person name="Blein T."/>
            <person name="Jardinaud M.F."/>
            <person name="Latrasse D."/>
            <person name="Zouine M."/>
            <person name="Zahm M."/>
            <person name="Kreplak J."/>
            <person name="Mayjonade B."/>
            <person name="Satge C."/>
            <person name="Perez M."/>
            <person name="Cauet S."/>
            <person name="Marande W."/>
            <person name="Chantry-Darmon C."/>
            <person name="Lopez-Roques C."/>
            <person name="Bouchez O."/>
            <person name="Berard A."/>
            <person name="Debelle F."/>
            <person name="Munos S."/>
            <person name="Bendahmane A."/>
            <person name="Berges H."/>
            <person name="Niebel A."/>
            <person name="Buitink J."/>
            <person name="Frugier F."/>
            <person name="Benhamed M."/>
            <person name="Crespi M."/>
            <person name="Gouzy J."/>
            <person name="Gamas P."/>
        </authorList>
    </citation>
    <scope>NUCLEOTIDE SEQUENCE [LARGE SCALE GENOMIC DNA]</scope>
    <source>
        <strain evidence="5">cv. Jemalong A17</strain>
    </source>
</reference>
<keyword evidence="4" id="KW-1185">Reference proteome</keyword>
<accession>A0A072VCD7</accession>
<reference evidence="3" key="3">
    <citation type="submission" date="2015-04" db="UniProtKB">
        <authorList>
            <consortium name="EnsemblPlants"/>
        </authorList>
    </citation>
    <scope>IDENTIFICATION</scope>
    <source>
        <strain evidence="3">cv. Jemalong A17</strain>
    </source>
</reference>
<name>A0A072VCD7_MEDTR</name>
<sequence>MAQQNEGWPLGLQPLHARMEIVSNGNNSGSMSFNTLLSGSSSSTNSSSDLDTQSAGSFFLDKSTTLGSLMGVNSIVELSRRSIRGTKTEMFKSKKDHNKFKFSSCLLCLCSSRTREAEVAHNQKSNPPSLGQFLAVERRVANGNRKSHRNNHIFGPHDALNEINNAESNSLFVNGTIAPPLSQRGETERENMELEQQKNEFGSFGELFSCMFRQNIYHV</sequence>
<reference evidence="1 4" key="2">
    <citation type="journal article" date="2014" name="BMC Genomics">
        <title>An improved genome release (version Mt4.0) for the model legume Medicago truncatula.</title>
        <authorList>
            <person name="Tang H."/>
            <person name="Krishnakumar V."/>
            <person name="Bidwell S."/>
            <person name="Rosen B."/>
            <person name="Chan A."/>
            <person name="Zhou S."/>
            <person name="Gentzbittel L."/>
            <person name="Childs K.L."/>
            <person name="Yandell M."/>
            <person name="Gundlach H."/>
            <person name="Mayer K.F."/>
            <person name="Schwartz D.C."/>
            <person name="Town C.D."/>
        </authorList>
    </citation>
    <scope>GENOME REANNOTATION</scope>
    <source>
        <strain evidence="1">A17</strain>
        <strain evidence="3 4">cv. Jemalong A17</strain>
    </source>
</reference>
<dbReference type="EMBL" id="CM001218">
    <property type="protein sequence ID" value="KEH39422.1"/>
    <property type="molecule type" value="Genomic_DNA"/>
</dbReference>
<dbReference type="PANTHER" id="PTHR33544">
    <property type="entry name" value="DUF4005 DOMAIN-CONTAINING PROTEIN-RELATED"/>
    <property type="match status" value="1"/>
</dbReference>
<dbReference type="KEGG" id="mtr:25487874"/>
<dbReference type="Gramene" id="rna12346">
    <property type="protein sequence ID" value="RHN76071.1"/>
    <property type="gene ID" value="gene12346"/>
</dbReference>
<reference evidence="2" key="5">
    <citation type="journal article" date="2018" name="Nat. Plants">
        <title>Whole-genome landscape of Medicago truncatula symbiotic genes.</title>
        <authorList>
            <person name="Pecrix Y."/>
            <person name="Gamas P."/>
            <person name="Carrere S."/>
        </authorList>
    </citation>
    <scope>NUCLEOTIDE SEQUENCE</scope>
    <source>
        <tissue evidence="2">Leaves</tissue>
    </source>
</reference>
<dbReference type="Proteomes" id="UP000002051">
    <property type="component" value="Chromosome 2"/>
</dbReference>
<evidence type="ECO:0000313" key="1">
    <source>
        <dbReference type="EMBL" id="KEH39422.1"/>
    </source>
</evidence>
<evidence type="ECO:0000313" key="2">
    <source>
        <dbReference type="EMBL" id="RHN76071.1"/>
    </source>
</evidence>
<organism evidence="1 4">
    <name type="scientific">Medicago truncatula</name>
    <name type="common">Barrel medic</name>
    <name type="synonym">Medicago tribuloides</name>
    <dbReference type="NCBI Taxonomy" id="3880"/>
    <lineage>
        <taxon>Eukaryota</taxon>
        <taxon>Viridiplantae</taxon>
        <taxon>Streptophyta</taxon>
        <taxon>Embryophyta</taxon>
        <taxon>Tracheophyta</taxon>
        <taxon>Spermatophyta</taxon>
        <taxon>Magnoliopsida</taxon>
        <taxon>eudicotyledons</taxon>
        <taxon>Gunneridae</taxon>
        <taxon>Pentapetalae</taxon>
        <taxon>rosids</taxon>
        <taxon>fabids</taxon>
        <taxon>Fabales</taxon>
        <taxon>Fabaceae</taxon>
        <taxon>Papilionoideae</taxon>
        <taxon>50 kb inversion clade</taxon>
        <taxon>NPAAA clade</taxon>
        <taxon>Hologalegina</taxon>
        <taxon>IRL clade</taxon>
        <taxon>Trifolieae</taxon>
        <taxon>Medicago</taxon>
    </lineage>
</organism>
<dbReference type="AlphaFoldDB" id="A0A072VCD7"/>
<dbReference type="EMBL" id="PSQE01000002">
    <property type="protein sequence ID" value="RHN76071.1"/>
    <property type="molecule type" value="Genomic_DNA"/>
</dbReference>
<evidence type="ECO:0000313" key="4">
    <source>
        <dbReference type="Proteomes" id="UP000002051"/>
    </source>
</evidence>
<dbReference type="Proteomes" id="UP000265566">
    <property type="component" value="Chromosome 2"/>
</dbReference>
<dbReference type="InterPro" id="IPR040344">
    <property type="entry name" value="At3g17950-like"/>
</dbReference>
<protein>
    <submittedName>
        <fullName evidence="1 3">Uncharacterized protein</fullName>
    </submittedName>
</protein>
<evidence type="ECO:0000313" key="5">
    <source>
        <dbReference type="Proteomes" id="UP000265566"/>
    </source>
</evidence>
<evidence type="ECO:0000313" key="3">
    <source>
        <dbReference type="EnsemblPlants" id="KEH39422"/>
    </source>
</evidence>
<gene>
    <name evidence="3" type="primary">25487874</name>
    <name evidence="1" type="ordered locus">MTR_2g096780</name>
    <name evidence="2" type="ORF">MtrunA17_Chr2g0328051</name>
</gene>
<dbReference type="STRING" id="3880.A0A072VCD7"/>
<dbReference type="EnsemblPlants" id="KEH39422">
    <property type="protein sequence ID" value="KEH39422"/>
    <property type="gene ID" value="MTR_2g096780"/>
</dbReference>